<protein>
    <submittedName>
        <fullName evidence="2">Predicted transcriptional regulator</fullName>
    </submittedName>
</protein>
<dbReference type="PANTHER" id="PTHR37301">
    <property type="entry name" value="DNA-BINDING PROTEIN-RELATED"/>
    <property type="match status" value="1"/>
</dbReference>
<dbReference type="EMBL" id="FUPS01000031">
    <property type="protein sequence ID" value="SJT30407.1"/>
    <property type="molecule type" value="Genomic_DNA"/>
</dbReference>
<evidence type="ECO:0000313" key="2">
    <source>
        <dbReference type="EMBL" id="SJT30407.1"/>
    </source>
</evidence>
<sequence length="65" mass="7541">MQIKIMELLDKKGKTRYWLAKEIGIKQQSLNKIASNETVSIRFDILEKICTTLECTPNDVLGWDK</sequence>
<feature type="domain" description="HTH cro/C1-type" evidence="1">
    <location>
        <begin position="5"/>
        <end position="60"/>
    </location>
</feature>
<proteinExistence type="predicted"/>
<reference evidence="2 3" key="1">
    <citation type="submission" date="2017-02" db="EMBL/GenBank/DDBJ databases">
        <authorList>
            <consortium name="Pathogen Informatics"/>
        </authorList>
    </citation>
    <scope>NUCLEOTIDE SEQUENCE [LARGE SCALE GENOMIC DNA]</scope>
    <source>
        <strain evidence="2 3">VRECD0157</strain>
    </source>
</reference>
<dbReference type="AlphaFoldDB" id="A0A9Q8EE61"/>
<dbReference type="Proteomes" id="UP000189137">
    <property type="component" value="Unassembled WGS sequence"/>
</dbReference>
<dbReference type="CDD" id="cd00093">
    <property type="entry name" value="HTH_XRE"/>
    <property type="match status" value="1"/>
</dbReference>
<comment type="caution">
    <text evidence="2">The sequence shown here is derived from an EMBL/GenBank/DDBJ whole genome shotgun (WGS) entry which is preliminary data.</text>
</comment>
<dbReference type="Gene3D" id="1.10.260.40">
    <property type="entry name" value="lambda repressor-like DNA-binding domains"/>
    <property type="match status" value="1"/>
</dbReference>
<dbReference type="SMART" id="SM00530">
    <property type="entry name" value="HTH_XRE"/>
    <property type="match status" value="1"/>
</dbReference>
<dbReference type="InterPro" id="IPR010982">
    <property type="entry name" value="Lambda_DNA-bd_dom_sf"/>
</dbReference>
<dbReference type="RefSeq" id="WP_021389841.1">
    <property type="nucleotide sequence ID" value="NZ_BIOU01000094.1"/>
</dbReference>
<dbReference type="Pfam" id="PF13443">
    <property type="entry name" value="HTH_26"/>
    <property type="match status" value="1"/>
</dbReference>
<dbReference type="InterPro" id="IPR001387">
    <property type="entry name" value="Cro/C1-type_HTH"/>
</dbReference>
<accession>A0A9Q8EE61</accession>
<organism evidence="2 3">
    <name type="scientific">Clostridioides difficile</name>
    <name type="common">Peptoclostridium difficile</name>
    <dbReference type="NCBI Taxonomy" id="1496"/>
    <lineage>
        <taxon>Bacteria</taxon>
        <taxon>Bacillati</taxon>
        <taxon>Bacillota</taxon>
        <taxon>Clostridia</taxon>
        <taxon>Peptostreptococcales</taxon>
        <taxon>Peptostreptococcaceae</taxon>
        <taxon>Clostridioides</taxon>
    </lineage>
</organism>
<evidence type="ECO:0000313" key="3">
    <source>
        <dbReference type="Proteomes" id="UP000189137"/>
    </source>
</evidence>
<name>A0A9Q8EE61_CLODI</name>
<dbReference type="SUPFAM" id="SSF47413">
    <property type="entry name" value="lambda repressor-like DNA-binding domains"/>
    <property type="match status" value="1"/>
</dbReference>
<dbReference type="GO" id="GO:0003677">
    <property type="term" value="F:DNA binding"/>
    <property type="evidence" value="ECO:0007669"/>
    <property type="project" value="InterPro"/>
</dbReference>
<gene>
    <name evidence="2" type="ORF">SAMEA3375112_04212</name>
</gene>
<dbReference type="PROSITE" id="PS50943">
    <property type="entry name" value="HTH_CROC1"/>
    <property type="match status" value="1"/>
</dbReference>
<evidence type="ECO:0000259" key="1">
    <source>
        <dbReference type="PROSITE" id="PS50943"/>
    </source>
</evidence>
<dbReference type="PANTHER" id="PTHR37301:SF1">
    <property type="entry name" value="DNA-BINDING PROTEIN"/>
    <property type="match status" value="1"/>
</dbReference>